<dbReference type="Proteomes" id="UP000250550">
    <property type="component" value="Unassembled WGS sequence"/>
</dbReference>
<dbReference type="PROSITE" id="PS50921">
    <property type="entry name" value="ANTAR"/>
    <property type="match status" value="1"/>
</dbReference>
<evidence type="ECO:0000313" key="13">
    <source>
        <dbReference type="EMBL" id="RGC21121.1"/>
    </source>
</evidence>
<name>A0A173R5S1_9FIRM</name>
<dbReference type="Proteomes" id="UP000252378">
    <property type="component" value="Unassembled WGS sequence"/>
</dbReference>
<evidence type="ECO:0000313" key="19">
    <source>
        <dbReference type="Proteomes" id="UP000252378"/>
    </source>
</evidence>
<evidence type="ECO:0000313" key="11">
    <source>
        <dbReference type="EMBL" id="RAW67341.1"/>
    </source>
</evidence>
<comment type="function">
    <text evidence="2">May play the central regulatory role in sporulation. It may be an element of the effector pathway responsible for the activation of sporulation genes in response to nutritional stress. Spo0A may act in concert with spo0H (a sigma factor) to control the expression of some genes that are critical to the sporulation process.</text>
</comment>
<evidence type="ECO:0000256" key="3">
    <source>
        <dbReference type="PROSITE-ProRule" id="PRU00169"/>
    </source>
</evidence>
<evidence type="ECO:0000259" key="5">
    <source>
        <dbReference type="PROSITE" id="PS50110"/>
    </source>
</evidence>
<feature type="domain" description="Response regulatory" evidence="5">
    <location>
        <begin position="3"/>
        <end position="117"/>
    </location>
</feature>
<dbReference type="RefSeq" id="WP_055184655.1">
    <property type="nucleotide sequence ID" value="NZ_CYXN01000001.1"/>
</dbReference>
<dbReference type="InterPro" id="IPR036388">
    <property type="entry name" value="WH-like_DNA-bd_sf"/>
</dbReference>
<comment type="caution">
    <text evidence="3">Lacks conserved residue(s) required for the propagation of feature annotation.</text>
</comment>
<dbReference type="Gene3D" id="3.40.50.2300">
    <property type="match status" value="1"/>
</dbReference>
<dbReference type="AlphaFoldDB" id="A0A173R5S1"/>
<dbReference type="Proteomes" id="UP000220157">
    <property type="component" value="Unassembled WGS sequence"/>
</dbReference>
<evidence type="ECO:0000313" key="12">
    <source>
        <dbReference type="EMBL" id="RCH47233.1"/>
    </source>
</evidence>
<dbReference type="InterPro" id="IPR011006">
    <property type="entry name" value="CheY-like_superfamily"/>
</dbReference>
<dbReference type="EMBL" id="NMTW01000053">
    <property type="protein sequence ID" value="PDX74271.1"/>
    <property type="molecule type" value="Genomic_DNA"/>
</dbReference>
<dbReference type="Pfam" id="PF03861">
    <property type="entry name" value="ANTAR"/>
    <property type="match status" value="1"/>
</dbReference>
<dbReference type="GO" id="GO:0000160">
    <property type="term" value="P:phosphorelay signal transduction system"/>
    <property type="evidence" value="ECO:0007669"/>
    <property type="project" value="InterPro"/>
</dbReference>
<dbReference type="Proteomes" id="UP000220480">
    <property type="component" value="Unassembled WGS sequence"/>
</dbReference>
<dbReference type="EMBL" id="CYXN01000001">
    <property type="protein sequence ID" value="CUM73324.1"/>
    <property type="molecule type" value="Genomic_DNA"/>
</dbReference>
<feature type="coiled-coil region" evidence="4">
    <location>
        <begin position="116"/>
        <end position="143"/>
    </location>
</feature>
<evidence type="ECO:0000313" key="10">
    <source>
        <dbReference type="EMBL" id="PDX82862.1"/>
    </source>
</evidence>
<evidence type="ECO:0000313" key="17">
    <source>
        <dbReference type="Proteomes" id="UP000220480"/>
    </source>
</evidence>
<accession>A0A173R5S1</accession>
<dbReference type="InterPro" id="IPR008327">
    <property type="entry name" value="Sig_transdc_resp-reg_antiterm"/>
</dbReference>
<dbReference type="SMART" id="SM01012">
    <property type="entry name" value="ANTAR"/>
    <property type="match status" value="1"/>
</dbReference>
<evidence type="ECO:0000313" key="8">
    <source>
        <dbReference type="EMBL" id="PDX71277.1"/>
    </source>
</evidence>
<dbReference type="Proteomes" id="UP000095649">
    <property type="component" value="Unassembled WGS sequence"/>
</dbReference>
<dbReference type="EMBL" id="NMTV01000071">
    <property type="protein sequence ID" value="PDX71277.1"/>
    <property type="molecule type" value="Genomic_DNA"/>
</dbReference>
<reference evidence="7 14" key="1">
    <citation type="submission" date="2015-09" db="EMBL/GenBank/DDBJ databases">
        <authorList>
            <consortium name="Pathogen Informatics"/>
        </authorList>
    </citation>
    <scope>NUCLEOTIDE SEQUENCE [LARGE SCALE GENOMIC DNA]</scope>
    <source>
        <strain evidence="7 14">2789STDY5834970</strain>
    </source>
</reference>
<evidence type="ECO:0000313" key="20">
    <source>
        <dbReference type="Proteomes" id="UP000260733"/>
    </source>
</evidence>
<reference evidence="11 18" key="4">
    <citation type="submission" date="2018-02" db="EMBL/GenBank/DDBJ databases">
        <title>Complete genome sequencing of Faecalibacterium prausnitzii strains isolated from the human gut.</title>
        <authorList>
            <person name="Fitzgerald B.C."/>
            <person name="Shkoporov A.N."/>
            <person name="Ross P.R."/>
            <person name="Hill C."/>
        </authorList>
    </citation>
    <scope>NUCLEOTIDE SEQUENCE [LARGE SCALE GENOMIC DNA]</scope>
    <source>
        <strain evidence="11 18">APC924/119</strain>
        <strain evidence="12 19">ATCC 27768</strain>
    </source>
</reference>
<evidence type="ECO:0000259" key="6">
    <source>
        <dbReference type="PROSITE" id="PS50921"/>
    </source>
</evidence>
<sequence>MGRALIVSAGANSNEYIAARLSEMGYSRPVIIPSGAEARRRMSESDFELIVVNAPLPDEFGHELCITAVEQTDAGVVFLVKAAQAEQLLAPLNEQGVLLLSKPFTTPLFLQAMHMAAAGNHRLQRLRQENARLQDKIGQLRLVSRAKCCLVEHAHMTEAEAHRYLEKQAMDTRRDRAEVAQEVLEEYADRSE</sequence>
<dbReference type="Proteomes" id="UP000260733">
    <property type="component" value="Unassembled WGS sequence"/>
</dbReference>
<evidence type="ECO:0000313" key="9">
    <source>
        <dbReference type="EMBL" id="PDX74271.1"/>
    </source>
</evidence>
<reference evidence="13 20" key="5">
    <citation type="submission" date="2018-08" db="EMBL/GenBank/DDBJ databases">
        <title>A genome reference for cultivated species of the human gut microbiota.</title>
        <authorList>
            <person name="Zou Y."/>
            <person name="Xue W."/>
            <person name="Luo G."/>
        </authorList>
    </citation>
    <scope>NUCLEOTIDE SEQUENCE [LARGE SCALE GENOMIC DNA]</scope>
    <source>
        <strain evidence="13 20">AM37-13AC</strain>
    </source>
</reference>
<evidence type="ECO:0000313" key="14">
    <source>
        <dbReference type="Proteomes" id="UP000095649"/>
    </source>
</evidence>
<reference evidence="15 16" key="2">
    <citation type="journal article" date="2017" name="Front. Microbiol.">
        <title>New Insights into the Diversity of the Genus Faecalibacterium.</title>
        <authorList>
            <person name="Benevides L."/>
            <person name="Burman S."/>
            <person name="Martin R."/>
            <person name="Robert V."/>
            <person name="Thomas M."/>
            <person name="Miquel S."/>
            <person name="Chain F."/>
            <person name="Sokol H."/>
            <person name="Bermudez-Humaran L.G."/>
            <person name="Morrison M."/>
            <person name="Langella P."/>
            <person name="Azevedo V.A."/>
            <person name="Chatel J.M."/>
            <person name="Soares S."/>
        </authorList>
    </citation>
    <scope>NUCLEOTIDE SEQUENCE [LARGE SCALE GENOMIC DNA]</scope>
    <source>
        <strain evidence="8 15">CNCM I 4546</strain>
        <strain evidence="9 16">CNCM I 4573</strain>
        <strain evidence="10 17">CNCM I 4644</strain>
    </source>
</reference>
<dbReference type="EMBL" id="PRLF01000001">
    <property type="protein sequence ID" value="RAW67341.1"/>
    <property type="molecule type" value="Genomic_DNA"/>
</dbReference>
<evidence type="ECO:0000313" key="18">
    <source>
        <dbReference type="Proteomes" id="UP000250550"/>
    </source>
</evidence>
<keyword evidence="4" id="KW-0175">Coiled coil</keyword>
<dbReference type="Gene3D" id="1.10.10.10">
    <property type="entry name" value="Winged helix-like DNA-binding domain superfamily/Winged helix DNA-binding domain"/>
    <property type="match status" value="1"/>
</dbReference>
<evidence type="ECO:0000256" key="4">
    <source>
        <dbReference type="SAM" id="Coils"/>
    </source>
</evidence>
<dbReference type="EMBL" id="PXUP01000004">
    <property type="protein sequence ID" value="RCH47233.1"/>
    <property type="molecule type" value="Genomic_DNA"/>
</dbReference>
<protein>
    <recommendedName>
        <fullName evidence="1">Stage 0 sporulation protein A homolog</fullName>
    </recommendedName>
</protein>
<dbReference type="OrthoDB" id="9808843at2"/>
<dbReference type="InterPro" id="IPR001789">
    <property type="entry name" value="Sig_transdc_resp-reg_receiver"/>
</dbReference>
<dbReference type="PROSITE" id="PS50110">
    <property type="entry name" value="RESPONSE_REGULATORY"/>
    <property type="match status" value="1"/>
</dbReference>
<dbReference type="InterPro" id="IPR005561">
    <property type="entry name" value="ANTAR"/>
</dbReference>
<proteinExistence type="predicted"/>
<dbReference type="SUPFAM" id="SSF52172">
    <property type="entry name" value="CheY-like"/>
    <property type="match status" value="1"/>
</dbReference>
<organism evidence="7 14">
    <name type="scientific">Faecalibacterium prausnitzii</name>
    <dbReference type="NCBI Taxonomy" id="853"/>
    <lineage>
        <taxon>Bacteria</taxon>
        <taxon>Bacillati</taxon>
        <taxon>Bacillota</taxon>
        <taxon>Clostridia</taxon>
        <taxon>Eubacteriales</taxon>
        <taxon>Oscillospiraceae</taxon>
        <taxon>Faecalibacterium</taxon>
    </lineage>
</organism>
<evidence type="ECO:0000256" key="2">
    <source>
        <dbReference type="ARBA" id="ARBA00024867"/>
    </source>
</evidence>
<gene>
    <name evidence="7" type="primary">pdtaR</name>
    <name evidence="11" type="ORF">C4N21_01295</name>
    <name evidence="12" type="ORF">C7J97_03740</name>
    <name evidence="8" type="ORF">CGS55_13920</name>
    <name evidence="9" type="ORF">CGS56_14655</name>
    <name evidence="10" type="ORF">CGS59_12125</name>
    <name evidence="13" type="ORF">DW855_01475</name>
    <name evidence="7" type="ORF">ERS852582_00285</name>
</gene>
<dbReference type="EMBL" id="QVFB01000002">
    <property type="protein sequence ID" value="RGC21121.1"/>
    <property type="molecule type" value="Genomic_DNA"/>
</dbReference>
<dbReference type="PIRSF" id="PIRSF036382">
    <property type="entry name" value="RR_antiterm"/>
    <property type="match status" value="1"/>
</dbReference>
<feature type="domain" description="ANTAR" evidence="6">
    <location>
        <begin position="123"/>
        <end position="184"/>
    </location>
</feature>
<dbReference type="Proteomes" id="UP000219901">
    <property type="component" value="Unassembled WGS sequence"/>
</dbReference>
<evidence type="ECO:0000313" key="16">
    <source>
        <dbReference type="Proteomes" id="UP000220157"/>
    </source>
</evidence>
<evidence type="ECO:0000256" key="1">
    <source>
        <dbReference type="ARBA" id="ARBA00018672"/>
    </source>
</evidence>
<reference evidence="8" key="3">
    <citation type="submission" date="2017-07" db="EMBL/GenBank/DDBJ databases">
        <authorList>
            <person name="Sun Z.S."/>
            <person name="Albrecht U."/>
            <person name="Echele G."/>
            <person name="Lee C.C."/>
        </authorList>
    </citation>
    <scope>NUCLEOTIDE SEQUENCE</scope>
    <source>
        <strain evidence="8">CNCM I 4546</strain>
        <strain evidence="9">CNCM I 4573</strain>
        <strain evidence="10">CNCM I 4644</strain>
    </source>
</reference>
<evidence type="ECO:0000313" key="7">
    <source>
        <dbReference type="EMBL" id="CUM73324.1"/>
    </source>
</evidence>
<dbReference type="EMBL" id="NMTZ01000027">
    <property type="protein sequence ID" value="PDX82862.1"/>
    <property type="molecule type" value="Genomic_DNA"/>
</dbReference>
<evidence type="ECO:0000313" key="15">
    <source>
        <dbReference type="Proteomes" id="UP000219901"/>
    </source>
</evidence>
<dbReference type="GO" id="GO:0003723">
    <property type="term" value="F:RNA binding"/>
    <property type="evidence" value="ECO:0007669"/>
    <property type="project" value="InterPro"/>
</dbReference>